<organism evidence="1 2">
    <name type="scientific">Actinomadura miaoliensis</name>
    <dbReference type="NCBI Taxonomy" id="430685"/>
    <lineage>
        <taxon>Bacteria</taxon>
        <taxon>Bacillati</taxon>
        <taxon>Actinomycetota</taxon>
        <taxon>Actinomycetes</taxon>
        <taxon>Streptosporangiales</taxon>
        <taxon>Thermomonosporaceae</taxon>
        <taxon>Actinomadura</taxon>
    </lineage>
</organism>
<gene>
    <name evidence="1" type="ORF">GCM10022214_42290</name>
</gene>
<name>A0ABP7W268_9ACTN</name>
<protein>
    <submittedName>
        <fullName evidence="1">Uncharacterized protein</fullName>
    </submittedName>
</protein>
<comment type="caution">
    <text evidence="1">The sequence shown here is derived from an EMBL/GenBank/DDBJ whole genome shotgun (WGS) entry which is preliminary data.</text>
</comment>
<dbReference type="EMBL" id="BAAAZG010000026">
    <property type="protein sequence ID" value="GAA4079452.1"/>
    <property type="molecule type" value="Genomic_DNA"/>
</dbReference>
<evidence type="ECO:0000313" key="1">
    <source>
        <dbReference type="EMBL" id="GAA4079452.1"/>
    </source>
</evidence>
<keyword evidence="2" id="KW-1185">Reference proteome</keyword>
<evidence type="ECO:0000313" key="2">
    <source>
        <dbReference type="Proteomes" id="UP001500683"/>
    </source>
</evidence>
<sequence>MVISVDRVGHVRNQGATGYGRVPVRVLLHGEPAGWRSVVVDKDGAEQHADLGGPGVLWSENGRDDPEPAWWARRLAETAAALRRRVDETLTDRTFAELGVEAEVTWFAVDEPVAWEGLVTLREPDPARFPGRVPPFVVTLEPGRGALLPGASLLFTTLAQDAWTTLTAVAERCRTPSPVASFVCGWDGTRTVRVGRGSLSLSTRRGHDGVERIGEIHGERRPGWGGNPELRVRLDGIDLLDEPARDVVTLFRDLGHEVVARSGLHVLPALGLTLYPPEGTAERFTAAALRDPLAGGDHH</sequence>
<accession>A0ABP7W268</accession>
<reference evidence="2" key="1">
    <citation type="journal article" date="2019" name="Int. J. Syst. Evol. Microbiol.">
        <title>The Global Catalogue of Microorganisms (GCM) 10K type strain sequencing project: providing services to taxonomists for standard genome sequencing and annotation.</title>
        <authorList>
            <consortium name="The Broad Institute Genomics Platform"/>
            <consortium name="The Broad Institute Genome Sequencing Center for Infectious Disease"/>
            <person name="Wu L."/>
            <person name="Ma J."/>
        </authorList>
    </citation>
    <scope>NUCLEOTIDE SEQUENCE [LARGE SCALE GENOMIC DNA]</scope>
    <source>
        <strain evidence="2">JCM 16702</strain>
    </source>
</reference>
<dbReference type="Proteomes" id="UP001500683">
    <property type="component" value="Unassembled WGS sequence"/>
</dbReference>
<proteinExistence type="predicted"/>